<evidence type="ECO:0000313" key="2">
    <source>
        <dbReference type="EMBL" id="EEX76215.1"/>
    </source>
</evidence>
<name>C9LY21_SELS3</name>
<proteinExistence type="predicted"/>
<reference evidence="2 3" key="1">
    <citation type="submission" date="2009-09" db="EMBL/GenBank/DDBJ databases">
        <authorList>
            <person name="Weinstock G."/>
            <person name="Sodergren E."/>
            <person name="Clifton S."/>
            <person name="Fulton L."/>
            <person name="Fulton B."/>
            <person name="Courtney L."/>
            <person name="Fronick C."/>
            <person name="Harrison M."/>
            <person name="Strong C."/>
            <person name="Farmer C."/>
            <person name="Delahaunty K."/>
            <person name="Markovic C."/>
            <person name="Hall O."/>
            <person name="Minx P."/>
            <person name="Tomlinson C."/>
            <person name="Mitreva M."/>
            <person name="Nelson J."/>
            <person name="Hou S."/>
            <person name="Wollam A."/>
            <person name="Pepin K.H."/>
            <person name="Johnson M."/>
            <person name="Bhonagiri V."/>
            <person name="Nash W.E."/>
            <person name="Warren W."/>
            <person name="Chinwalla A."/>
            <person name="Mardis E.R."/>
            <person name="Wilson R.K."/>
        </authorList>
    </citation>
    <scope>NUCLEOTIDE SEQUENCE [LARGE SCALE GENOMIC DNA]</scope>
    <source>
        <strain evidence="3">ATCC 35185 / DSM 20758 / VPI D19B-28</strain>
    </source>
</reference>
<dbReference type="EMBL" id="ACKP02000050">
    <property type="protein sequence ID" value="EEX76215.1"/>
    <property type="molecule type" value="Genomic_DNA"/>
</dbReference>
<organism evidence="2 3">
    <name type="scientific">Selenomonas sputigena (strain ATCC 35185 / DSM 20758 / CCUG 44933 / VPI D19B-28)</name>
    <dbReference type="NCBI Taxonomy" id="546271"/>
    <lineage>
        <taxon>Bacteria</taxon>
        <taxon>Bacillati</taxon>
        <taxon>Bacillota</taxon>
        <taxon>Negativicutes</taxon>
        <taxon>Selenomonadales</taxon>
        <taxon>Selenomonadaceae</taxon>
        <taxon>Selenomonas</taxon>
    </lineage>
</organism>
<comment type="caution">
    <text evidence="2">The sequence shown here is derived from an EMBL/GenBank/DDBJ whole genome shotgun (WGS) entry which is preliminary data.</text>
</comment>
<evidence type="ECO:0000256" key="1">
    <source>
        <dbReference type="SAM" id="MobiDB-lite"/>
    </source>
</evidence>
<feature type="region of interest" description="Disordered" evidence="1">
    <location>
        <begin position="1"/>
        <end position="20"/>
    </location>
</feature>
<dbReference type="AlphaFoldDB" id="C9LY21"/>
<evidence type="ECO:0000313" key="3">
    <source>
        <dbReference type="Proteomes" id="UP000003505"/>
    </source>
</evidence>
<protein>
    <submittedName>
        <fullName evidence="2">Uncharacterized protein</fullName>
    </submittedName>
</protein>
<gene>
    <name evidence="2" type="ORF">SELSPUOL_02380</name>
</gene>
<dbReference type="Proteomes" id="UP000003505">
    <property type="component" value="Unassembled WGS sequence"/>
</dbReference>
<sequence>MRCPGRSEAPHPGQDFSKSFLAGAGSSCIAPRRKRSANKGLHIFYLWREKL</sequence>
<accession>C9LY21</accession>